<gene>
    <name evidence="9" type="ORF">TGRH88_000960</name>
</gene>
<proteinExistence type="predicted"/>
<dbReference type="Proteomes" id="UP000557509">
    <property type="component" value="Unassembled WGS sequence"/>
</dbReference>
<evidence type="ECO:0000313" key="10">
    <source>
        <dbReference type="Proteomes" id="UP000557509"/>
    </source>
</evidence>
<dbReference type="InterPro" id="IPR051421">
    <property type="entry name" value="RNA_Proc_DNA_Dmg_Regulator"/>
</dbReference>
<feature type="domain" description="Matrin-type" evidence="8">
    <location>
        <begin position="464"/>
        <end position="495"/>
    </location>
</feature>
<feature type="compositionally biased region" description="Low complexity" evidence="7">
    <location>
        <begin position="39"/>
        <end position="50"/>
    </location>
</feature>
<dbReference type="InterPro" id="IPR021966">
    <property type="entry name" value="SF3a60_bindingd"/>
</dbReference>
<keyword evidence="2" id="KW-0597">Phosphoprotein</keyword>
<dbReference type="InterPro" id="IPR024598">
    <property type="entry name" value="SF3a60/Prp9_C"/>
</dbReference>
<feature type="compositionally biased region" description="Acidic residues" evidence="7">
    <location>
        <begin position="424"/>
        <end position="433"/>
    </location>
</feature>
<keyword evidence="10" id="KW-1185">Reference proteome</keyword>
<dbReference type="GO" id="GO:0000398">
    <property type="term" value="P:mRNA splicing, via spliceosome"/>
    <property type="evidence" value="ECO:0007669"/>
    <property type="project" value="InterPro"/>
</dbReference>
<dbReference type="PANTHER" id="PTHR12786">
    <property type="entry name" value="SPLICING FACTOR SF3A-RELATED"/>
    <property type="match status" value="1"/>
</dbReference>
<dbReference type="EMBL" id="JAAUHK010000187">
    <property type="protein sequence ID" value="KAF4645610.1"/>
    <property type="molecule type" value="Genomic_DNA"/>
</dbReference>
<sequence length="559" mass="64999">MSASLLEHLRASHEEVERVEKAAAQLLLLQDQRCGTAPSSSSSSSSSSVLKGEKRKREKLRLDWAVADMLSRMQESAQKCLEIYGDGDNLRKDEIGFLGGQREGGGGNDVWVNFYERIRQIREFHRKRAMTAAAQGTDLSVAPEMKDPQALVEEANQTPYLDGVFDEAEQWGEMLNLHNSFTTFINWKPLRTYKVNEARKAETARLMKRGLTEEVAERLKDSRFEEDLVDYISYLKTFHVFTSIPRALKYRSSDYLAYLNGIVAYLQDFFRRRNPLADHDQVRQKFSEQFEEQWGRKEVPGWQTPTMELPLYCRPTDKVFLSEGPRESHMQGKKYKKALIEFTKLSHEEQEKQAEASQAHDKELAEAEFLVNAYKEILEDVVERTVAFHHKKQSRTAEELEEENRISDDEDDQQAAKAVGDAERDSEDEEDDQPIYNPLNLPLGFDGRPIPFWLYKLHGLGQEFKCEICGNFSYWGRRAFERHFMEWRHAFGMRCLRIPNTTHFKEITKIEDAIKLYEKLKKDAEGKTFKDEQELECEDSQGNVMNLRAFEDLRRQGLL</sequence>
<feature type="compositionally biased region" description="Basic and acidic residues" evidence="7">
    <location>
        <begin position="395"/>
        <end position="407"/>
    </location>
</feature>
<evidence type="ECO:0000256" key="2">
    <source>
        <dbReference type="ARBA" id="ARBA00022553"/>
    </source>
</evidence>
<dbReference type="AlphaFoldDB" id="A0A7J6KF73"/>
<name>A0A7J6KF73_TOXGO</name>
<protein>
    <submittedName>
        <fullName evidence="9">Putative splicesome-associated protein</fullName>
    </submittedName>
</protein>
<evidence type="ECO:0000256" key="3">
    <source>
        <dbReference type="ARBA" id="ARBA00022723"/>
    </source>
</evidence>
<evidence type="ECO:0000313" key="9">
    <source>
        <dbReference type="EMBL" id="KAF4645610.1"/>
    </source>
</evidence>
<evidence type="ECO:0000256" key="1">
    <source>
        <dbReference type="ARBA" id="ARBA00004123"/>
    </source>
</evidence>
<dbReference type="VEuPathDB" id="ToxoDB:TGME49_221950"/>
<comment type="caution">
    <text evidence="9">The sequence shown here is derived from an EMBL/GenBank/DDBJ whole genome shotgun (WGS) entry which is preliminary data.</text>
</comment>
<keyword evidence="4" id="KW-0863">Zinc-finger</keyword>
<evidence type="ECO:0000256" key="4">
    <source>
        <dbReference type="ARBA" id="ARBA00022771"/>
    </source>
</evidence>
<evidence type="ECO:0000256" key="7">
    <source>
        <dbReference type="SAM" id="MobiDB-lite"/>
    </source>
</evidence>
<dbReference type="InterPro" id="IPR000690">
    <property type="entry name" value="Matrin/U1-C_Znf_C2H2"/>
</dbReference>
<dbReference type="Pfam" id="PF12108">
    <property type="entry name" value="SF3a60_bindingd"/>
    <property type="match status" value="1"/>
</dbReference>
<evidence type="ECO:0000256" key="6">
    <source>
        <dbReference type="ARBA" id="ARBA00023242"/>
    </source>
</evidence>
<dbReference type="GO" id="GO:0005681">
    <property type="term" value="C:spliceosomal complex"/>
    <property type="evidence" value="ECO:0007669"/>
    <property type="project" value="InterPro"/>
</dbReference>
<keyword evidence="5" id="KW-0862">Zinc</keyword>
<feature type="region of interest" description="Disordered" evidence="7">
    <location>
        <begin position="34"/>
        <end position="54"/>
    </location>
</feature>
<reference evidence="9 10" key="1">
    <citation type="submission" date="2020-03" db="EMBL/GenBank/DDBJ databases">
        <title>Genome sequence of Toxoplasma gondii RH-88 strain.</title>
        <authorList>
            <person name="Lorenzi H.A."/>
            <person name="Venepally P."/>
            <person name="Rozenberg A."/>
            <person name="Sibley D."/>
        </authorList>
    </citation>
    <scope>NUCLEOTIDE SEQUENCE [LARGE SCALE GENOMIC DNA]</scope>
    <source>
        <strain evidence="9 10">RH-88</strain>
    </source>
</reference>
<dbReference type="PROSITE" id="PS50171">
    <property type="entry name" value="ZF_MATRIN"/>
    <property type="match status" value="1"/>
</dbReference>
<dbReference type="Pfam" id="PF11931">
    <property type="entry name" value="SF3a60_Prp9_C"/>
    <property type="match status" value="1"/>
</dbReference>
<dbReference type="GO" id="GO:0008270">
    <property type="term" value="F:zinc ion binding"/>
    <property type="evidence" value="ECO:0007669"/>
    <property type="project" value="UniProtKB-KW"/>
</dbReference>
<feature type="region of interest" description="Disordered" evidence="7">
    <location>
        <begin position="392"/>
        <end position="437"/>
    </location>
</feature>
<accession>A0A7J6KF73</accession>
<dbReference type="GO" id="GO:0003723">
    <property type="term" value="F:RNA binding"/>
    <property type="evidence" value="ECO:0007669"/>
    <property type="project" value="InterPro"/>
</dbReference>
<keyword evidence="3" id="KW-0479">Metal-binding</keyword>
<evidence type="ECO:0000259" key="8">
    <source>
        <dbReference type="PROSITE" id="PS50171"/>
    </source>
</evidence>
<organism evidence="9 10">
    <name type="scientific">Toxoplasma gondii</name>
    <dbReference type="NCBI Taxonomy" id="5811"/>
    <lineage>
        <taxon>Eukaryota</taxon>
        <taxon>Sar</taxon>
        <taxon>Alveolata</taxon>
        <taxon>Apicomplexa</taxon>
        <taxon>Conoidasida</taxon>
        <taxon>Coccidia</taxon>
        <taxon>Eucoccidiorida</taxon>
        <taxon>Eimeriorina</taxon>
        <taxon>Sarcocystidae</taxon>
        <taxon>Toxoplasma</taxon>
    </lineage>
</organism>
<dbReference type="PANTHER" id="PTHR12786:SF2">
    <property type="entry name" value="SPLICING FACTOR 3A SUBUNIT 3"/>
    <property type="match status" value="1"/>
</dbReference>
<comment type="subcellular location">
    <subcellularLocation>
        <location evidence="1">Nucleus</location>
    </subcellularLocation>
</comment>
<keyword evidence="6" id="KW-0539">Nucleus</keyword>
<evidence type="ECO:0000256" key="5">
    <source>
        <dbReference type="ARBA" id="ARBA00022833"/>
    </source>
</evidence>